<accession>A0A9I9DN25</accession>
<sequence length="57" mass="6617">MAKTDSNPAAEIKASNKQTASIQQKSMRKEKKKKKKKKRKLVETIMEGNLELRLFVR</sequence>
<feature type="region of interest" description="Disordered" evidence="1">
    <location>
        <begin position="1"/>
        <end position="41"/>
    </location>
</feature>
<evidence type="ECO:0000256" key="1">
    <source>
        <dbReference type="SAM" id="MobiDB-lite"/>
    </source>
</evidence>
<proteinExistence type="predicted"/>
<dbReference type="AlphaFoldDB" id="A0A9I9DN25"/>
<organism evidence="2">
    <name type="scientific">Cucumis melo</name>
    <name type="common">Muskmelon</name>
    <dbReference type="NCBI Taxonomy" id="3656"/>
    <lineage>
        <taxon>Eukaryota</taxon>
        <taxon>Viridiplantae</taxon>
        <taxon>Streptophyta</taxon>
        <taxon>Embryophyta</taxon>
        <taxon>Tracheophyta</taxon>
        <taxon>Spermatophyta</taxon>
        <taxon>Magnoliopsida</taxon>
        <taxon>eudicotyledons</taxon>
        <taxon>Gunneridae</taxon>
        <taxon>Pentapetalae</taxon>
        <taxon>rosids</taxon>
        <taxon>fabids</taxon>
        <taxon>Cucurbitales</taxon>
        <taxon>Cucurbitaceae</taxon>
        <taxon>Benincaseae</taxon>
        <taxon>Cucumis</taxon>
    </lineage>
</organism>
<dbReference type="Gramene" id="MELO3C021365.2.1">
    <property type="protein sequence ID" value="MELO3C021365.2.1"/>
    <property type="gene ID" value="MELO3C021365.2"/>
</dbReference>
<evidence type="ECO:0000313" key="2">
    <source>
        <dbReference type="EnsemblPlants" id="MELO3C021365.2.1"/>
    </source>
</evidence>
<feature type="compositionally biased region" description="Polar residues" evidence="1">
    <location>
        <begin position="15"/>
        <end position="25"/>
    </location>
</feature>
<feature type="compositionally biased region" description="Basic residues" evidence="1">
    <location>
        <begin position="26"/>
        <end position="40"/>
    </location>
</feature>
<reference evidence="2" key="1">
    <citation type="submission" date="2023-03" db="UniProtKB">
        <authorList>
            <consortium name="EnsemblPlants"/>
        </authorList>
    </citation>
    <scope>IDENTIFICATION</scope>
</reference>
<name>A0A9I9DN25_CUCME</name>
<dbReference type="EnsemblPlants" id="MELO3C021365.2.1">
    <property type="protein sequence ID" value="MELO3C021365.2.1"/>
    <property type="gene ID" value="MELO3C021365.2"/>
</dbReference>
<protein>
    <submittedName>
        <fullName evidence="2">Uncharacterized protein</fullName>
    </submittedName>
</protein>